<dbReference type="InterPro" id="IPR016024">
    <property type="entry name" value="ARM-type_fold"/>
</dbReference>
<sequence length="229" mass="24866">MTDTAQNGADGPVPAAAHQTLKSKKDGIVTDLRAAGEAARAAKDRAANRTDRETWGVHGATLTDMATELRGALTLDERVMIADALWRDGVFDGRIMACKLLTQARIRTDGGVWGLLSSWVYHFDCRGIADAGAAALQRRIAAEPERSEVLDEWAGAANVWARRSVFAATAAFAKTKHPSETDLAVRERVLGHAQSMAEEKRPVIRQAIDGWLRDLSKHDPDRVAAFRAG</sequence>
<reference evidence="2 3" key="1">
    <citation type="submission" date="2015-07" db="EMBL/GenBank/DDBJ databases">
        <authorList>
            <person name="Noorani M."/>
        </authorList>
    </citation>
    <scope>NUCLEOTIDE SEQUENCE [LARGE SCALE GENOMIC DNA]</scope>
    <source>
        <strain evidence="2 3">CECT 7802</strain>
    </source>
</reference>
<organism evidence="2 3">
    <name type="scientific">Jannaschia donghaensis</name>
    <dbReference type="NCBI Taxonomy" id="420998"/>
    <lineage>
        <taxon>Bacteria</taxon>
        <taxon>Pseudomonadati</taxon>
        <taxon>Pseudomonadota</taxon>
        <taxon>Alphaproteobacteria</taxon>
        <taxon>Rhodobacterales</taxon>
        <taxon>Roseobacteraceae</taxon>
        <taxon>Jannaschia</taxon>
    </lineage>
</organism>
<dbReference type="OrthoDB" id="9775346at2"/>
<keyword evidence="3" id="KW-1185">Reference proteome</keyword>
<dbReference type="STRING" id="420998.JDO7802_01617"/>
<name>A0A0M6YJD0_9RHOB</name>
<dbReference type="Gene3D" id="1.25.10.90">
    <property type="match status" value="1"/>
</dbReference>
<proteinExistence type="predicted"/>
<gene>
    <name evidence="2" type="ORF">JDO7802_01617</name>
</gene>
<dbReference type="RefSeq" id="WP_083481075.1">
    <property type="nucleotide sequence ID" value="NZ_CXSU01000011.1"/>
</dbReference>
<protein>
    <submittedName>
        <fullName evidence="2">DNA alkylation repair enzyme</fullName>
    </submittedName>
</protein>
<dbReference type="AlphaFoldDB" id="A0A0M6YJD0"/>
<evidence type="ECO:0000313" key="3">
    <source>
        <dbReference type="Proteomes" id="UP000049222"/>
    </source>
</evidence>
<evidence type="ECO:0000256" key="1">
    <source>
        <dbReference type="SAM" id="MobiDB-lite"/>
    </source>
</evidence>
<accession>A0A0M6YJD0</accession>
<evidence type="ECO:0000313" key="2">
    <source>
        <dbReference type="EMBL" id="CTQ49603.1"/>
    </source>
</evidence>
<dbReference type="Proteomes" id="UP000049222">
    <property type="component" value="Unassembled WGS sequence"/>
</dbReference>
<dbReference type="EMBL" id="CXSU01000011">
    <property type="protein sequence ID" value="CTQ49603.1"/>
    <property type="molecule type" value="Genomic_DNA"/>
</dbReference>
<feature type="region of interest" description="Disordered" evidence="1">
    <location>
        <begin position="1"/>
        <end position="20"/>
    </location>
</feature>
<dbReference type="Pfam" id="PF08713">
    <property type="entry name" value="DNA_alkylation"/>
    <property type="match status" value="1"/>
</dbReference>
<dbReference type="SUPFAM" id="SSF48371">
    <property type="entry name" value="ARM repeat"/>
    <property type="match status" value="1"/>
</dbReference>
<dbReference type="InterPro" id="IPR014825">
    <property type="entry name" value="DNA_alkylation"/>
</dbReference>